<evidence type="ECO:0000313" key="3">
    <source>
        <dbReference type="Proteomes" id="UP000260823"/>
    </source>
</evidence>
<protein>
    <submittedName>
        <fullName evidence="2">Uncharacterized protein</fullName>
    </submittedName>
</protein>
<proteinExistence type="predicted"/>
<feature type="signal peptide" evidence="1">
    <location>
        <begin position="1"/>
        <end position="26"/>
    </location>
</feature>
<keyword evidence="3" id="KW-1185">Reference proteome</keyword>
<dbReference type="OrthoDB" id="678908at2"/>
<reference evidence="2 3" key="1">
    <citation type="submission" date="2018-08" db="EMBL/GenBank/DDBJ databases">
        <title>Mucilaginibacter terrae sp. nov., isolated from manganese diggings.</title>
        <authorList>
            <person name="Huang Y."/>
            <person name="Zhou Z."/>
        </authorList>
    </citation>
    <scope>NUCLEOTIDE SEQUENCE [LARGE SCALE GENOMIC DNA]</scope>
    <source>
        <strain evidence="2 3">ZH6</strain>
    </source>
</reference>
<keyword evidence="1" id="KW-0732">Signal</keyword>
<name>A0A3E2NJA9_9SPHI</name>
<dbReference type="EMBL" id="QWDE01000007">
    <property type="protein sequence ID" value="RFZ81072.1"/>
    <property type="molecule type" value="Genomic_DNA"/>
</dbReference>
<dbReference type="Proteomes" id="UP000260823">
    <property type="component" value="Unassembled WGS sequence"/>
</dbReference>
<dbReference type="RefSeq" id="WP_117384972.1">
    <property type="nucleotide sequence ID" value="NZ_QWDE01000007.1"/>
</dbReference>
<sequence length="154" mass="17509">MYQRKNSSFISLLTALLLLCTSCSHTTKVYTSDCNEEAEFRKVKFADLLRNPIAYDGQYIQIFGRFIGDRHVSALQADNTDSATEQQELWINFTPDCPLVQKGTHTGFFDNEEGHYASVNNHLMTIKCRVDAHKRGLHNGFAAILNDVSYLELK</sequence>
<comment type="caution">
    <text evidence="2">The sequence shown here is derived from an EMBL/GenBank/DDBJ whole genome shotgun (WGS) entry which is preliminary data.</text>
</comment>
<gene>
    <name evidence="2" type="ORF">DYU05_20140</name>
</gene>
<evidence type="ECO:0000313" key="2">
    <source>
        <dbReference type="EMBL" id="RFZ81072.1"/>
    </source>
</evidence>
<accession>A0A3E2NJA9</accession>
<organism evidence="2 3">
    <name type="scientific">Mucilaginibacter terrenus</name>
    <dbReference type="NCBI Taxonomy" id="2482727"/>
    <lineage>
        <taxon>Bacteria</taxon>
        <taxon>Pseudomonadati</taxon>
        <taxon>Bacteroidota</taxon>
        <taxon>Sphingobacteriia</taxon>
        <taxon>Sphingobacteriales</taxon>
        <taxon>Sphingobacteriaceae</taxon>
        <taxon>Mucilaginibacter</taxon>
    </lineage>
</organism>
<dbReference type="AlphaFoldDB" id="A0A3E2NJA9"/>
<evidence type="ECO:0000256" key="1">
    <source>
        <dbReference type="SAM" id="SignalP"/>
    </source>
</evidence>
<feature type="chain" id="PRO_5017662587" evidence="1">
    <location>
        <begin position="27"/>
        <end position="154"/>
    </location>
</feature>